<keyword evidence="3" id="KW-1185">Reference proteome</keyword>
<reference evidence="2 3" key="1">
    <citation type="journal article" date="2018" name="Mol. Biol. Evol.">
        <title>Broad Genomic Sampling Reveals a Smut Pathogenic Ancestry of the Fungal Clade Ustilaginomycotina.</title>
        <authorList>
            <person name="Kijpornyongpan T."/>
            <person name="Mondo S.J."/>
            <person name="Barry K."/>
            <person name="Sandor L."/>
            <person name="Lee J."/>
            <person name="Lipzen A."/>
            <person name="Pangilinan J."/>
            <person name="LaButti K."/>
            <person name="Hainaut M."/>
            <person name="Henrissat B."/>
            <person name="Grigoriev I.V."/>
            <person name="Spatafora J.W."/>
            <person name="Aime M.C."/>
        </authorList>
    </citation>
    <scope>NUCLEOTIDE SEQUENCE [LARGE SCALE GENOMIC DNA]</scope>
    <source>
        <strain evidence="2 3">MCA 3645</strain>
    </source>
</reference>
<keyword evidence="1" id="KW-0732">Signal</keyword>
<gene>
    <name evidence="2" type="ORF">BCV70DRAFT_18604</name>
</gene>
<evidence type="ECO:0000313" key="2">
    <source>
        <dbReference type="EMBL" id="PWZ03514.1"/>
    </source>
</evidence>
<organism evidence="2 3">
    <name type="scientific">Testicularia cyperi</name>
    <dbReference type="NCBI Taxonomy" id="1882483"/>
    <lineage>
        <taxon>Eukaryota</taxon>
        <taxon>Fungi</taxon>
        <taxon>Dikarya</taxon>
        <taxon>Basidiomycota</taxon>
        <taxon>Ustilaginomycotina</taxon>
        <taxon>Ustilaginomycetes</taxon>
        <taxon>Ustilaginales</taxon>
        <taxon>Anthracoideaceae</taxon>
        <taxon>Testicularia</taxon>
    </lineage>
</organism>
<proteinExistence type="predicted"/>
<dbReference type="InParanoid" id="A0A317XZ07"/>
<accession>A0A317XZ07</accession>
<evidence type="ECO:0008006" key="4">
    <source>
        <dbReference type="Google" id="ProtNLM"/>
    </source>
</evidence>
<sequence>MWMFAVLLYSNLLYCTPPRHEFVVSLRLHTRTSYEYCTTVAETVTTPGKWLLEAAAAQVQYCTYCTCTRGGQAASTGPCSTFFGLRELPSAAPVPVTVQHCTVQYPATVQYCSACMMHRPCCTYTT</sequence>
<name>A0A317XZ07_9BASI</name>
<dbReference type="EMBL" id="KZ819188">
    <property type="protein sequence ID" value="PWZ03514.1"/>
    <property type="molecule type" value="Genomic_DNA"/>
</dbReference>
<protein>
    <recommendedName>
        <fullName evidence="4">Secreted protein</fullName>
    </recommendedName>
</protein>
<dbReference type="Proteomes" id="UP000246740">
    <property type="component" value="Unassembled WGS sequence"/>
</dbReference>
<feature type="signal peptide" evidence="1">
    <location>
        <begin position="1"/>
        <end position="15"/>
    </location>
</feature>
<feature type="chain" id="PRO_5016459767" description="Secreted protein" evidence="1">
    <location>
        <begin position="16"/>
        <end position="126"/>
    </location>
</feature>
<evidence type="ECO:0000313" key="3">
    <source>
        <dbReference type="Proteomes" id="UP000246740"/>
    </source>
</evidence>
<dbReference type="AlphaFoldDB" id="A0A317XZ07"/>
<evidence type="ECO:0000256" key="1">
    <source>
        <dbReference type="SAM" id="SignalP"/>
    </source>
</evidence>